<keyword evidence="2" id="KW-0732">Signal</keyword>
<feature type="region of interest" description="Disordered" evidence="1">
    <location>
        <begin position="150"/>
        <end position="175"/>
    </location>
</feature>
<evidence type="ECO:0000313" key="3">
    <source>
        <dbReference type="EMBL" id="PWN32916.1"/>
    </source>
</evidence>
<evidence type="ECO:0000256" key="2">
    <source>
        <dbReference type="SAM" id="SignalP"/>
    </source>
</evidence>
<feature type="signal peptide" evidence="2">
    <location>
        <begin position="1"/>
        <end position="22"/>
    </location>
</feature>
<dbReference type="GeneID" id="37023683"/>
<name>A0A316V5Z7_9BASI</name>
<gene>
    <name evidence="3" type="ORF">FA14DRAFT_191977</name>
</gene>
<sequence length="223" mass="25323">MQFRSLLVGAICILTSLYQVGSTKKGATYSSEINTALVLKRSLSSDDSKAVSKSALSEDHDVRSAAATLMDISSSHTPKPIDEIHVPQKARSSRKRKASEIAQATTVPIYSKYSDIPTSYRVLSQKREFLAKKRIANNLRYRKARELLGGGENSKEGEYNVRSRRLKKNPAKSTLKNRKWMAKMQREDPQKFQKTIERKRASQRKFWQSLIAEKTKQKGQESD</sequence>
<dbReference type="Proteomes" id="UP000245771">
    <property type="component" value="Unassembled WGS sequence"/>
</dbReference>
<feature type="chain" id="PRO_5016312741" evidence="2">
    <location>
        <begin position="23"/>
        <end position="223"/>
    </location>
</feature>
<feature type="compositionally biased region" description="Basic residues" evidence="1">
    <location>
        <begin position="162"/>
        <end position="175"/>
    </location>
</feature>
<keyword evidence="4" id="KW-1185">Reference proteome</keyword>
<proteinExistence type="predicted"/>
<dbReference type="EMBL" id="KZ819605">
    <property type="protein sequence ID" value="PWN32916.1"/>
    <property type="molecule type" value="Genomic_DNA"/>
</dbReference>
<evidence type="ECO:0000256" key="1">
    <source>
        <dbReference type="SAM" id="MobiDB-lite"/>
    </source>
</evidence>
<dbReference type="AlphaFoldDB" id="A0A316V5Z7"/>
<dbReference type="RefSeq" id="XP_025353218.1">
    <property type="nucleotide sequence ID" value="XM_025501902.1"/>
</dbReference>
<accession>A0A316V5Z7</accession>
<organism evidence="3 4">
    <name type="scientific">Meira miltonrushii</name>
    <dbReference type="NCBI Taxonomy" id="1280837"/>
    <lineage>
        <taxon>Eukaryota</taxon>
        <taxon>Fungi</taxon>
        <taxon>Dikarya</taxon>
        <taxon>Basidiomycota</taxon>
        <taxon>Ustilaginomycotina</taxon>
        <taxon>Exobasidiomycetes</taxon>
        <taxon>Exobasidiales</taxon>
        <taxon>Brachybasidiaceae</taxon>
        <taxon>Meira</taxon>
    </lineage>
</organism>
<reference evidence="3 4" key="1">
    <citation type="journal article" date="2018" name="Mol. Biol. Evol.">
        <title>Broad Genomic Sampling Reveals a Smut Pathogenic Ancestry of the Fungal Clade Ustilaginomycotina.</title>
        <authorList>
            <person name="Kijpornyongpan T."/>
            <person name="Mondo S.J."/>
            <person name="Barry K."/>
            <person name="Sandor L."/>
            <person name="Lee J."/>
            <person name="Lipzen A."/>
            <person name="Pangilinan J."/>
            <person name="LaButti K."/>
            <person name="Hainaut M."/>
            <person name="Henrissat B."/>
            <person name="Grigoriev I.V."/>
            <person name="Spatafora J.W."/>
            <person name="Aime M.C."/>
        </authorList>
    </citation>
    <scope>NUCLEOTIDE SEQUENCE [LARGE SCALE GENOMIC DNA]</scope>
    <source>
        <strain evidence="3 4">MCA 3882</strain>
    </source>
</reference>
<protein>
    <submittedName>
        <fullName evidence="3">Uncharacterized protein</fullName>
    </submittedName>
</protein>
<evidence type="ECO:0000313" key="4">
    <source>
        <dbReference type="Proteomes" id="UP000245771"/>
    </source>
</evidence>
<dbReference type="InParanoid" id="A0A316V5Z7"/>